<dbReference type="PANTHER" id="PTHR13282">
    <property type="entry name" value="PROTEIN FAM32A"/>
    <property type="match status" value="1"/>
</dbReference>
<evidence type="ECO:0000313" key="3">
    <source>
        <dbReference type="Proteomes" id="UP000452235"/>
    </source>
</evidence>
<accession>A0A5M3YVS8</accession>
<organism evidence="2 3">
    <name type="scientific">Aspergillus terreus</name>
    <dbReference type="NCBI Taxonomy" id="33178"/>
    <lineage>
        <taxon>Eukaryota</taxon>
        <taxon>Fungi</taxon>
        <taxon>Dikarya</taxon>
        <taxon>Ascomycota</taxon>
        <taxon>Pezizomycotina</taxon>
        <taxon>Eurotiomycetes</taxon>
        <taxon>Eurotiomycetidae</taxon>
        <taxon>Eurotiales</taxon>
        <taxon>Aspergillaceae</taxon>
        <taxon>Aspergillus</taxon>
        <taxon>Aspergillus subgen. Circumdati</taxon>
    </lineage>
</organism>
<comment type="caution">
    <text evidence="2">The sequence shown here is derived from an EMBL/GenBank/DDBJ whole genome shotgun (WGS) entry which is preliminary data.</text>
</comment>
<dbReference type="InterPro" id="IPR013865">
    <property type="entry name" value="FAM32A"/>
</dbReference>
<keyword evidence="3" id="KW-1185">Reference proteome</keyword>
<dbReference type="EMBL" id="BLJY01000003">
    <property type="protein sequence ID" value="GFF14469.1"/>
    <property type="molecule type" value="Genomic_DNA"/>
</dbReference>
<dbReference type="Proteomes" id="UP000452235">
    <property type="component" value="Unassembled WGS sequence"/>
</dbReference>
<dbReference type="OrthoDB" id="4510710at2759"/>
<feature type="compositionally biased region" description="Basic and acidic residues" evidence="1">
    <location>
        <begin position="65"/>
        <end position="74"/>
    </location>
</feature>
<evidence type="ECO:0000256" key="1">
    <source>
        <dbReference type="SAM" id="MobiDB-lite"/>
    </source>
</evidence>
<feature type="compositionally biased region" description="Basic and acidic residues" evidence="1">
    <location>
        <begin position="91"/>
        <end position="116"/>
    </location>
</feature>
<feature type="compositionally biased region" description="Low complexity" evidence="1">
    <location>
        <begin position="42"/>
        <end position="59"/>
    </location>
</feature>
<name>A0A5M3YVS8_ASPTE</name>
<dbReference type="Pfam" id="PF08555">
    <property type="entry name" value="FAM32A"/>
    <property type="match status" value="1"/>
</dbReference>
<dbReference type="GO" id="GO:0005730">
    <property type="term" value="C:nucleolus"/>
    <property type="evidence" value="ECO:0007669"/>
    <property type="project" value="TreeGrafter"/>
</dbReference>
<dbReference type="AlphaFoldDB" id="A0A5M3YVS8"/>
<feature type="region of interest" description="Disordered" evidence="1">
    <location>
        <begin position="1"/>
        <end position="116"/>
    </location>
</feature>
<sequence>MAPGDEYAVGGGGKLKLKGSKVSDGRVEKKKKKSKKNKDGEAPLPTTATSTSTPGEESAVSPPAADEKKDRTELEGSGSPAPAGEGGPAKTEAERKHEEARRKRLQERLKREGVKTHKERVEELNKYLSRLSEHHDMYVDAAFFSVLVRCADECLGRRSDRVSVNLGSCWMQADGAVRLWFAVSRIGCTQSRVLNAKFLLTFTSYQPCRNPLFIVLIGLR</sequence>
<proteinExistence type="predicted"/>
<protein>
    <submittedName>
        <fullName evidence="2">Uncharacterized protein</fullName>
    </submittedName>
</protein>
<evidence type="ECO:0000313" key="2">
    <source>
        <dbReference type="EMBL" id="GFF14469.1"/>
    </source>
</evidence>
<dbReference type="PANTHER" id="PTHR13282:SF6">
    <property type="entry name" value="PROTEIN FAM32A"/>
    <property type="match status" value="1"/>
</dbReference>
<gene>
    <name evidence="2" type="ORF">ATEIFO6365_0003053500</name>
</gene>
<reference evidence="2 3" key="1">
    <citation type="submission" date="2020-01" db="EMBL/GenBank/DDBJ databases">
        <title>Aspergillus terreus IFO 6365 whole genome shotgun sequence.</title>
        <authorList>
            <person name="Kanamasa S."/>
            <person name="Takahashi H."/>
        </authorList>
    </citation>
    <scope>NUCLEOTIDE SEQUENCE [LARGE SCALE GENOMIC DNA]</scope>
    <source>
        <strain evidence="2 3">IFO 6365</strain>
    </source>
</reference>